<gene>
    <name evidence="2" type="ORF">B7463_g164</name>
</gene>
<protein>
    <recommendedName>
        <fullName evidence="1">Alpha/beta hydrolase domain-containing protein</fullName>
    </recommendedName>
</protein>
<dbReference type="AlphaFoldDB" id="A0A3E2HRW3"/>
<organism evidence="2 3">
    <name type="scientific">Scytalidium lignicola</name>
    <name type="common">Hyphomycete</name>
    <dbReference type="NCBI Taxonomy" id="5539"/>
    <lineage>
        <taxon>Eukaryota</taxon>
        <taxon>Fungi</taxon>
        <taxon>Dikarya</taxon>
        <taxon>Ascomycota</taxon>
        <taxon>Pezizomycotina</taxon>
        <taxon>Leotiomycetes</taxon>
        <taxon>Leotiomycetes incertae sedis</taxon>
        <taxon>Scytalidium</taxon>
    </lineage>
</organism>
<dbReference type="InterPro" id="IPR045394">
    <property type="entry name" value="Abhydrolase_dom"/>
</dbReference>
<feature type="non-terminal residue" evidence="2">
    <location>
        <position position="1"/>
    </location>
</feature>
<sequence length="463" mass="51374">MMADSTPTLEGPITGGKHGYPFGAYYGNIDDIGYMEEEFFLSGTATRYKPEGNLTSDGLWKLNRSTSDLYKTRVLVHRPRDANFSGTVIVEWANVSNGYEISFSNATGLYDARFAYVSVSAQKIGLDGYEIDPVGLKHWDPQRYSSLSILDDALSYDIFTQAGKLLRDEIEPVIGRPLLLGGLKPREIIAVGGSQSGTRILAYTNGVQPLENIFHAIMPLVCAGRSADFSPEPAHPVPRKHSRSITTRVRSDLTIPVMEINSETEALVYHTCGSLQPDTDKFRYWEITGSSHANSGILKKIANTANRDNVKAPGDALRPSDVDWLPTIDAAYRHMRQWIRGESKPPRMPLMLMDTSNNTPKLLRNVDGNVEGGICLPELTVPIATYEGFDGMSLGGRTIPFDNDKLKSLYPTHGEYVERVAIAAKRSFKEGIILQYRVEEYVKAAQAASVPPPHTNKKFIDRW</sequence>
<feature type="non-terminal residue" evidence="2">
    <location>
        <position position="463"/>
    </location>
</feature>
<name>A0A3E2HRW3_SCYLI</name>
<dbReference type="Proteomes" id="UP000258309">
    <property type="component" value="Unassembled WGS sequence"/>
</dbReference>
<accession>A0A3E2HRW3</accession>
<evidence type="ECO:0000313" key="2">
    <source>
        <dbReference type="EMBL" id="RFU36105.1"/>
    </source>
</evidence>
<comment type="caution">
    <text evidence="2">The sequence shown here is derived from an EMBL/GenBank/DDBJ whole genome shotgun (WGS) entry which is preliminary data.</text>
</comment>
<reference evidence="2 3" key="1">
    <citation type="submission" date="2018-05" db="EMBL/GenBank/DDBJ databases">
        <title>Draft genome sequence of Scytalidium lignicola DSM 105466, a ubiquitous saprotrophic fungus.</title>
        <authorList>
            <person name="Buettner E."/>
            <person name="Gebauer A.M."/>
            <person name="Hofrichter M."/>
            <person name="Liers C."/>
            <person name="Kellner H."/>
        </authorList>
    </citation>
    <scope>NUCLEOTIDE SEQUENCE [LARGE SCALE GENOMIC DNA]</scope>
    <source>
        <strain evidence="2 3">DSM 105466</strain>
    </source>
</reference>
<keyword evidence="3" id="KW-1185">Reference proteome</keyword>
<dbReference type="OrthoDB" id="30881at2759"/>
<dbReference type="Pfam" id="PF20091">
    <property type="entry name" value="Abhydrolase_10"/>
    <property type="match status" value="1"/>
</dbReference>
<evidence type="ECO:0000313" key="3">
    <source>
        <dbReference type="Proteomes" id="UP000258309"/>
    </source>
</evidence>
<feature type="domain" description="Alpha/beta hydrolase" evidence="1">
    <location>
        <begin position="10"/>
        <end position="442"/>
    </location>
</feature>
<proteinExistence type="predicted"/>
<evidence type="ECO:0000259" key="1">
    <source>
        <dbReference type="Pfam" id="PF20091"/>
    </source>
</evidence>
<dbReference type="EMBL" id="NCSJ02000002">
    <property type="protein sequence ID" value="RFU36105.1"/>
    <property type="molecule type" value="Genomic_DNA"/>
</dbReference>